<protein>
    <submittedName>
        <fullName evidence="1">Uncharacterized protein</fullName>
    </submittedName>
</protein>
<dbReference type="Proteomes" id="UP000240908">
    <property type="component" value="Plasmid unnamed1"/>
</dbReference>
<evidence type="ECO:0000313" key="1">
    <source>
        <dbReference type="EMBL" id="AVX40633.1"/>
    </source>
</evidence>
<gene>
    <name evidence="1" type="ORF">DA391_23430</name>
</gene>
<geneLocation type="plasmid" evidence="1 2">
    <name>unnamed1</name>
</geneLocation>
<dbReference type="EMBL" id="CP028488">
    <property type="protein sequence ID" value="AVX40633.1"/>
    <property type="molecule type" value="Genomic_DNA"/>
</dbReference>
<keyword evidence="1" id="KW-0614">Plasmid</keyword>
<name>A0ABM6V021_9GAMM</name>
<sequence length="124" mass="13924">MNEQTVLSATYLVRGALDQREDFIKALDRSAVSEMDMIAGLISQAKGVEAVVEYASENYDFPGVWLYEIVEPFGAELIKFHDIPDTSLASDVLAVLLNNWLSIDENERTVFIDTIKSLYRNAFA</sequence>
<accession>A0ABM6V021</accession>
<reference evidence="2" key="1">
    <citation type="journal article" date="2018" name="Genome Announc.">
        <title>First complete genome sequence of Yersinia massiliensis.</title>
        <authorList>
            <person name="Thomas M.C."/>
            <person name="Arling V."/>
            <person name="Goji N."/>
            <person name="Janzen T.W."/>
            <person name="Duceppe M.-O."/>
            <person name="Mathews A."/>
            <person name="Carrillo C."/>
            <person name="Amoako K."/>
        </authorList>
    </citation>
    <scope>NUCLEOTIDE SEQUENCE [LARGE SCALE GENOMIC DNA]</scope>
    <source>
        <strain evidence="2">GTA</strain>
        <plasmid evidence="2">unnamed1</plasmid>
    </source>
</reference>
<keyword evidence="2" id="KW-1185">Reference proteome</keyword>
<organism evidence="1 2">
    <name type="scientific">Yersinia massiliensis</name>
    <dbReference type="NCBI Taxonomy" id="419257"/>
    <lineage>
        <taxon>Bacteria</taxon>
        <taxon>Pseudomonadati</taxon>
        <taxon>Pseudomonadota</taxon>
        <taxon>Gammaproteobacteria</taxon>
        <taxon>Enterobacterales</taxon>
        <taxon>Yersiniaceae</taxon>
        <taxon>Yersinia</taxon>
    </lineage>
</organism>
<dbReference type="RefSeq" id="WP_088130808.1">
    <property type="nucleotide sequence ID" value="NZ_CP028488.1"/>
</dbReference>
<proteinExistence type="predicted"/>
<evidence type="ECO:0000313" key="2">
    <source>
        <dbReference type="Proteomes" id="UP000240908"/>
    </source>
</evidence>